<dbReference type="EMBL" id="OBDY01000040">
    <property type="protein sequence ID" value="SNY71352.1"/>
    <property type="molecule type" value="Genomic_DNA"/>
</dbReference>
<name>A0A285KFE9_9ACTN</name>
<dbReference type="AlphaFoldDB" id="A0A285KFE9"/>
<keyword evidence="1" id="KW-0472">Membrane</keyword>
<evidence type="ECO:0000256" key="1">
    <source>
        <dbReference type="SAM" id="Phobius"/>
    </source>
</evidence>
<feature type="signal peptide" evidence="2">
    <location>
        <begin position="1"/>
        <end position="22"/>
    </location>
</feature>
<proteinExistence type="predicted"/>
<keyword evidence="4" id="KW-1185">Reference proteome</keyword>
<accession>A0A285KFE9</accession>
<sequence length="315" mass="33096">MRRVAVAVIAAALLLPAVPAAAAPASGSVTWTVQPAGKNGPDGRRWIEQTLDPGKTVTEHLAVRNFGDTSAVFALKAADGYLTDKGRFNMLPSDRKSVDGGTWISVQKSVTVGPQETKVVPFTITVPVSVSPGDHPAGIAATIAGKQGTVQVESRVGFRVLLRASGAVVESASAGELKARYERSWNPFRPGAVSLSYAAANTGNVRLPVQARAEVSSLLGTRTASADLGELLPGGTTAGAARVEGVWALGRVKTTVTLSKGVPATVTTWVVPWPQLFVLVAAAALVWSMRWNARRKRRRLEHLLEAARQEGRAGA</sequence>
<evidence type="ECO:0000313" key="4">
    <source>
        <dbReference type="Proteomes" id="UP000219612"/>
    </source>
</evidence>
<evidence type="ECO:0000313" key="3">
    <source>
        <dbReference type="EMBL" id="SNY71352.1"/>
    </source>
</evidence>
<feature type="transmembrane region" description="Helical" evidence="1">
    <location>
        <begin position="269"/>
        <end position="289"/>
    </location>
</feature>
<organism evidence="3 4">
    <name type="scientific">Paractinoplanes atraurantiacus</name>
    <dbReference type="NCBI Taxonomy" id="1036182"/>
    <lineage>
        <taxon>Bacteria</taxon>
        <taxon>Bacillati</taxon>
        <taxon>Actinomycetota</taxon>
        <taxon>Actinomycetes</taxon>
        <taxon>Micromonosporales</taxon>
        <taxon>Micromonosporaceae</taxon>
        <taxon>Paractinoplanes</taxon>
    </lineage>
</organism>
<gene>
    <name evidence="3" type="ORF">SAMN05421748_1407</name>
</gene>
<evidence type="ECO:0008006" key="5">
    <source>
        <dbReference type="Google" id="ProtNLM"/>
    </source>
</evidence>
<evidence type="ECO:0000256" key="2">
    <source>
        <dbReference type="SAM" id="SignalP"/>
    </source>
</evidence>
<feature type="chain" id="PRO_5012673529" description="DUF916 domain-containing protein" evidence="2">
    <location>
        <begin position="23"/>
        <end position="315"/>
    </location>
</feature>
<protein>
    <recommendedName>
        <fullName evidence="5">DUF916 domain-containing protein</fullName>
    </recommendedName>
</protein>
<keyword evidence="1" id="KW-1133">Transmembrane helix</keyword>
<dbReference type="Proteomes" id="UP000219612">
    <property type="component" value="Unassembled WGS sequence"/>
</dbReference>
<dbReference type="OrthoDB" id="4336304at2"/>
<keyword evidence="1" id="KW-0812">Transmembrane</keyword>
<reference evidence="3 4" key="1">
    <citation type="submission" date="2017-09" db="EMBL/GenBank/DDBJ databases">
        <authorList>
            <person name="Ehlers B."/>
            <person name="Leendertz F.H."/>
        </authorList>
    </citation>
    <scope>NUCLEOTIDE SEQUENCE [LARGE SCALE GENOMIC DNA]</scope>
    <source>
        <strain evidence="3 4">CGMCC 4.6857</strain>
    </source>
</reference>
<dbReference type="RefSeq" id="WP_097328587.1">
    <property type="nucleotide sequence ID" value="NZ_OBDY01000040.1"/>
</dbReference>
<keyword evidence="2" id="KW-0732">Signal</keyword>